<keyword evidence="2" id="KW-1185">Reference proteome</keyword>
<name>A0A5N5T3V4_9CRUS</name>
<organism evidence="1 2">
    <name type="scientific">Armadillidium nasatum</name>
    <dbReference type="NCBI Taxonomy" id="96803"/>
    <lineage>
        <taxon>Eukaryota</taxon>
        <taxon>Metazoa</taxon>
        <taxon>Ecdysozoa</taxon>
        <taxon>Arthropoda</taxon>
        <taxon>Crustacea</taxon>
        <taxon>Multicrustacea</taxon>
        <taxon>Malacostraca</taxon>
        <taxon>Eumalacostraca</taxon>
        <taxon>Peracarida</taxon>
        <taxon>Isopoda</taxon>
        <taxon>Oniscidea</taxon>
        <taxon>Crinocheta</taxon>
        <taxon>Armadillidiidae</taxon>
        <taxon>Armadillidium</taxon>
    </lineage>
</organism>
<comment type="caution">
    <text evidence="1">The sequence shown here is derived from an EMBL/GenBank/DDBJ whole genome shotgun (WGS) entry which is preliminary data.</text>
</comment>
<dbReference type="Gene3D" id="3.80.10.10">
    <property type="entry name" value="Ribonuclease Inhibitor"/>
    <property type="match status" value="1"/>
</dbReference>
<dbReference type="EMBL" id="SEYY01011277">
    <property type="protein sequence ID" value="KAB7501221.1"/>
    <property type="molecule type" value="Genomic_DNA"/>
</dbReference>
<accession>A0A5N5T3V4</accession>
<dbReference type="SUPFAM" id="SSF52047">
    <property type="entry name" value="RNI-like"/>
    <property type="match status" value="1"/>
</dbReference>
<dbReference type="AlphaFoldDB" id="A0A5N5T3V4"/>
<dbReference type="Proteomes" id="UP000326759">
    <property type="component" value="Unassembled WGS sequence"/>
</dbReference>
<sequence>MECRVPFDYGLGYGIVKYFVDNIDYHMAPYNIDEITLESRPVDSTFYIQVLHYHYYRGMVHEHEILNTLLNDSIPSLKNLSVINFCDARIEDQILRVIALNCRSLTFLNLHKTGVSVNGIKFLCGEDSVVKPCLKKLISDYTNVSPLSAMLCLLAFMNLKYFLSDSTIWAVLRFLESVEDLASKSGGIVKFKTSILKNNFATHRFRTPNEDMLWEFYIMFPKVHRLIFTSVRRSSIRFTNILILMMNLTELDLSADVDRTGRNYYTFYSLKESLDRCGDKLLSLKLEKFLDVNVFYLATQCKNLMRLFLINNTFDDKSYFHKIPNLFKELIELQIILVRNQVNHLYRELFLSEAALYSLLSSSQLIKVLIYCQARFSDIMMGDLFEDDHLQNLNEIFIYHCDHITNLTLWELVNNTRPIEKVETGFSTLISNDLVEMLKGYIKEKKLKVSISNVTNNPYFLRWSVVDLPISDRDTFDLDNSDLYINQIME</sequence>
<reference evidence="1 2" key="1">
    <citation type="journal article" date="2019" name="PLoS Biol.">
        <title>Sex chromosomes control vertical transmission of feminizing Wolbachia symbionts in an isopod.</title>
        <authorList>
            <person name="Becking T."/>
            <person name="Chebbi M.A."/>
            <person name="Giraud I."/>
            <person name="Moumen B."/>
            <person name="Laverre T."/>
            <person name="Caubet Y."/>
            <person name="Peccoud J."/>
            <person name="Gilbert C."/>
            <person name="Cordaux R."/>
        </authorList>
    </citation>
    <scope>NUCLEOTIDE SEQUENCE [LARGE SCALE GENOMIC DNA]</scope>
    <source>
        <strain evidence="1">ANa2</strain>
        <tissue evidence="1">Whole body excluding digestive tract and cuticle</tissue>
    </source>
</reference>
<gene>
    <name evidence="1" type="ORF">Anas_01830</name>
</gene>
<evidence type="ECO:0000313" key="1">
    <source>
        <dbReference type="EMBL" id="KAB7501221.1"/>
    </source>
</evidence>
<proteinExistence type="predicted"/>
<dbReference type="InterPro" id="IPR032675">
    <property type="entry name" value="LRR_dom_sf"/>
</dbReference>
<protein>
    <submittedName>
        <fullName evidence="1">Uncharacterized protein</fullName>
    </submittedName>
</protein>
<evidence type="ECO:0000313" key="2">
    <source>
        <dbReference type="Proteomes" id="UP000326759"/>
    </source>
</evidence>